<keyword evidence="1" id="KW-0732">Signal</keyword>
<accession>A0A9D1XNF1</accession>
<evidence type="ECO:0000256" key="1">
    <source>
        <dbReference type="SAM" id="SignalP"/>
    </source>
</evidence>
<proteinExistence type="predicted"/>
<evidence type="ECO:0000313" key="2">
    <source>
        <dbReference type="EMBL" id="HIX82266.1"/>
    </source>
</evidence>
<gene>
    <name evidence="2" type="ORF">H9980_09910</name>
</gene>
<feature type="signal peptide" evidence="1">
    <location>
        <begin position="1"/>
        <end position="20"/>
    </location>
</feature>
<comment type="caution">
    <text evidence="2">The sequence shown here is derived from an EMBL/GenBank/DDBJ whole genome shotgun (WGS) entry which is preliminary data.</text>
</comment>
<reference evidence="2" key="2">
    <citation type="submission" date="2021-04" db="EMBL/GenBank/DDBJ databases">
        <authorList>
            <person name="Gilroy R."/>
        </authorList>
    </citation>
    <scope>NUCLEOTIDE SEQUENCE</scope>
    <source>
        <strain evidence="2">ChiGjej1B1-14440</strain>
    </source>
</reference>
<name>A0A9D1XNF1_9FIRM</name>
<dbReference type="PROSITE" id="PS51257">
    <property type="entry name" value="PROKAR_LIPOPROTEIN"/>
    <property type="match status" value="1"/>
</dbReference>
<feature type="chain" id="PRO_5038975334" description="WG repeat-containing protein" evidence="1">
    <location>
        <begin position="21"/>
        <end position="474"/>
    </location>
</feature>
<sequence>MKKIAAGLLAIMLLTGCSNNNNEQTLFVENSKEKYALVDLEGESKTKFIYDKYETVGNSGFIVVQDDKYGYILNDGSEAIKLGKYKKLESIANMLVGYDKDENITILNSEGEKLYQQSDDVKIELTGLPVIKDGKDYIVLYDTGEQLVNTNDKIVSAYTIDDNYTLVNYEKEASLYYHLTEEEPLSIKAGGDNQLMDHDDKKGYLLYNRDDHEVRALDTEGKVLFTTEQELDDLYYDSENNIIGVLNQTTYIFNNKGNIKETNSYYYNYRNYVVKNANTIYGPHTFVNDGKEIEVDGIQLDPLASQIREEIFPVYVRDEGYQYYGFDGKAAFKTVYESAEVFDSNGLAVVSKEEDKYYLINTDNKKISDEYQRIEYLGRNYYAGYTSGSRYEVFNSDGDVVIEDSFMGEGTVFKYNDIVYGIFNNSGTSYVYDMEDYEVLFHVEGDLEFNDAGYFVTVENDGYYTLDGEEIYKR</sequence>
<dbReference type="AlphaFoldDB" id="A0A9D1XNF1"/>
<protein>
    <recommendedName>
        <fullName evidence="4">WG repeat-containing protein</fullName>
    </recommendedName>
</protein>
<evidence type="ECO:0008006" key="4">
    <source>
        <dbReference type="Google" id="ProtNLM"/>
    </source>
</evidence>
<dbReference type="Proteomes" id="UP000886724">
    <property type="component" value="Unassembled WGS sequence"/>
</dbReference>
<organism evidence="2 3">
    <name type="scientific">Candidatus Erysipelatoclostridium merdavium</name>
    <dbReference type="NCBI Taxonomy" id="2838566"/>
    <lineage>
        <taxon>Bacteria</taxon>
        <taxon>Bacillati</taxon>
        <taxon>Bacillota</taxon>
        <taxon>Erysipelotrichia</taxon>
        <taxon>Erysipelotrichales</taxon>
        <taxon>Erysipelotrichales incertae sedis</taxon>
    </lineage>
</organism>
<evidence type="ECO:0000313" key="3">
    <source>
        <dbReference type="Proteomes" id="UP000886724"/>
    </source>
</evidence>
<reference evidence="2" key="1">
    <citation type="journal article" date="2021" name="PeerJ">
        <title>Extensive microbial diversity within the chicken gut microbiome revealed by metagenomics and culture.</title>
        <authorList>
            <person name="Gilroy R."/>
            <person name="Ravi A."/>
            <person name="Getino M."/>
            <person name="Pursley I."/>
            <person name="Horton D.L."/>
            <person name="Alikhan N.F."/>
            <person name="Baker D."/>
            <person name="Gharbi K."/>
            <person name="Hall N."/>
            <person name="Watson M."/>
            <person name="Adriaenssens E.M."/>
            <person name="Foster-Nyarko E."/>
            <person name="Jarju S."/>
            <person name="Secka A."/>
            <person name="Antonio M."/>
            <person name="Oren A."/>
            <person name="Chaudhuri R.R."/>
            <person name="La Ragione R."/>
            <person name="Hildebrand F."/>
            <person name="Pallen M.J."/>
        </authorList>
    </citation>
    <scope>NUCLEOTIDE SEQUENCE</scope>
    <source>
        <strain evidence="2">ChiGjej1B1-14440</strain>
    </source>
</reference>
<dbReference type="EMBL" id="DXET01000222">
    <property type="protein sequence ID" value="HIX82266.1"/>
    <property type="molecule type" value="Genomic_DNA"/>
</dbReference>